<reference evidence="2 3" key="1">
    <citation type="submission" date="2014-04" db="EMBL/GenBank/DDBJ databases">
        <title>Evolutionary Origins and Diversification of the Mycorrhizal Mutualists.</title>
        <authorList>
            <consortium name="DOE Joint Genome Institute"/>
            <consortium name="Mycorrhizal Genomics Consortium"/>
            <person name="Kohler A."/>
            <person name="Kuo A."/>
            <person name="Nagy L.G."/>
            <person name="Floudas D."/>
            <person name="Copeland A."/>
            <person name="Barry K.W."/>
            <person name="Cichocki N."/>
            <person name="Veneault-Fourrey C."/>
            <person name="LaButti K."/>
            <person name="Lindquist E.A."/>
            <person name="Lipzen A."/>
            <person name="Lundell T."/>
            <person name="Morin E."/>
            <person name="Murat C."/>
            <person name="Riley R."/>
            <person name="Ohm R."/>
            <person name="Sun H."/>
            <person name="Tunlid A."/>
            <person name="Henrissat B."/>
            <person name="Grigoriev I.V."/>
            <person name="Hibbett D.S."/>
            <person name="Martin F."/>
        </authorList>
    </citation>
    <scope>NUCLEOTIDE SEQUENCE [LARGE SCALE GENOMIC DNA]</scope>
    <source>
        <strain evidence="2 3">MD-312</strain>
    </source>
</reference>
<accession>A0A0C9W6V1</accession>
<name>A0A0C9W6V1_9AGAM</name>
<evidence type="ECO:0000313" key="3">
    <source>
        <dbReference type="Proteomes" id="UP000053820"/>
    </source>
</evidence>
<keyword evidence="3" id="KW-1185">Reference proteome</keyword>
<protein>
    <recommendedName>
        <fullName evidence="1">DUF7770 domain-containing protein</fullName>
    </recommendedName>
</protein>
<dbReference type="Proteomes" id="UP000053820">
    <property type="component" value="Unassembled WGS sequence"/>
</dbReference>
<dbReference type="HOGENOM" id="CLU_1997949_0_0_1"/>
<feature type="non-terminal residue" evidence="2">
    <location>
        <position position="1"/>
    </location>
</feature>
<proteinExistence type="predicted"/>
<dbReference type="AlphaFoldDB" id="A0A0C9W6V1"/>
<feature type="domain" description="DUF7770" evidence="1">
    <location>
        <begin position="25"/>
        <end position="123"/>
    </location>
</feature>
<gene>
    <name evidence="2" type="ORF">HYDPIDRAFT_93868</name>
</gene>
<dbReference type="Pfam" id="PF24968">
    <property type="entry name" value="DUF7770"/>
    <property type="match status" value="1"/>
</dbReference>
<dbReference type="InterPro" id="IPR056672">
    <property type="entry name" value="DUF7770"/>
</dbReference>
<dbReference type="EMBL" id="KN839854">
    <property type="protein sequence ID" value="KIJ62698.1"/>
    <property type="molecule type" value="Genomic_DNA"/>
</dbReference>
<evidence type="ECO:0000313" key="2">
    <source>
        <dbReference type="EMBL" id="KIJ62698.1"/>
    </source>
</evidence>
<evidence type="ECO:0000259" key="1">
    <source>
        <dbReference type="Pfam" id="PF24968"/>
    </source>
</evidence>
<sequence>DAIPSEDHDRHVSRFVVTCTKTISSISGENNYHWRLWLALEPLPETSTGTQHSNRILFDVVIEDRGKYSATNDFMSTQVFNSIKAVTVVDTMFQKRRERYSWDIASGGACRYWQLVMIRDFEELG</sequence>
<organism evidence="2 3">
    <name type="scientific">Hydnomerulius pinastri MD-312</name>
    <dbReference type="NCBI Taxonomy" id="994086"/>
    <lineage>
        <taxon>Eukaryota</taxon>
        <taxon>Fungi</taxon>
        <taxon>Dikarya</taxon>
        <taxon>Basidiomycota</taxon>
        <taxon>Agaricomycotina</taxon>
        <taxon>Agaricomycetes</taxon>
        <taxon>Agaricomycetidae</taxon>
        <taxon>Boletales</taxon>
        <taxon>Boletales incertae sedis</taxon>
        <taxon>Leucogyrophana</taxon>
    </lineage>
</organism>